<dbReference type="NCBIfam" id="NF003013">
    <property type="entry name" value="PRK03846.1"/>
    <property type="match status" value="1"/>
</dbReference>
<comment type="function">
    <text evidence="6 7">Catalyzes the synthesis of activated sulfate.</text>
</comment>
<comment type="caution">
    <text evidence="9">The sequence shown here is derived from an EMBL/GenBank/DDBJ whole genome shotgun (WGS) entry which is preliminary data.</text>
</comment>
<feature type="domain" description="APS kinase" evidence="8">
    <location>
        <begin position="27"/>
        <end position="175"/>
    </location>
</feature>
<evidence type="ECO:0000313" key="10">
    <source>
        <dbReference type="Proteomes" id="UP000252731"/>
    </source>
</evidence>
<dbReference type="FunFam" id="3.40.50.300:FF:000212">
    <property type="entry name" value="Adenylyl-sulfate kinase"/>
    <property type="match status" value="1"/>
</dbReference>
<keyword evidence="2 6" id="KW-0808">Transferase</keyword>
<dbReference type="NCBIfam" id="TIGR00455">
    <property type="entry name" value="apsK"/>
    <property type="match status" value="1"/>
</dbReference>
<evidence type="ECO:0000259" key="8">
    <source>
        <dbReference type="Pfam" id="PF01583"/>
    </source>
</evidence>
<protein>
    <recommendedName>
        <fullName evidence="6 7">Adenylyl-sulfate kinase</fullName>
        <ecNumber evidence="6 7">2.7.1.25</ecNumber>
    </recommendedName>
    <alternativeName>
        <fullName evidence="6">APS kinase</fullName>
    </alternativeName>
    <alternativeName>
        <fullName evidence="6">ATP adenosine-5'-phosphosulfate 3'-phosphotransferase</fullName>
    </alternativeName>
    <alternativeName>
        <fullName evidence="6">Adenosine-5'-phosphosulfate kinase</fullName>
    </alternativeName>
</protein>
<keyword evidence="10" id="KW-1185">Reference proteome</keyword>
<organism evidence="9 10">
    <name type="scientific">Cytobacillus firmus</name>
    <name type="common">Bacillus firmus</name>
    <dbReference type="NCBI Taxonomy" id="1399"/>
    <lineage>
        <taxon>Bacteria</taxon>
        <taxon>Bacillati</taxon>
        <taxon>Bacillota</taxon>
        <taxon>Bacilli</taxon>
        <taxon>Bacillales</taxon>
        <taxon>Bacillaceae</taxon>
        <taxon>Cytobacillus</taxon>
    </lineage>
</organism>
<dbReference type="Gene3D" id="3.40.50.300">
    <property type="entry name" value="P-loop containing nucleotide triphosphate hydrolases"/>
    <property type="match status" value="1"/>
</dbReference>
<accession>A0A366JRV1</accession>
<feature type="binding site" evidence="6">
    <location>
        <begin position="34"/>
        <end position="41"/>
    </location>
    <ligand>
        <name>ATP</name>
        <dbReference type="ChEBI" id="CHEBI:30616"/>
    </ligand>
</feature>
<dbReference type="PANTHER" id="PTHR42700:SF1">
    <property type="entry name" value="SULFATE ADENYLYLTRANSFERASE"/>
    <property type="match status" value="1"/>
</dbReference>
<dbReference type="NCBIfam" id="NF004041">
    <property type="entry name" value="PRK05541.1"/>
    <property type="match status" value="1"/>
</dbReference>
<dbReference type="PANTHER" id="PTHR42700">
    <property type="entry name" value="SULFATE ADENYLYLTRANSFERASE"/>
    <property type="match status" value="1"/>
</dbReference>
<dbReference type="EC" id="2.7.1.25" evidence="6 7"/>
<dbReference type="GO" id="GO:0004020">
    <property type="term" value="F:adenylylsulfate kinase activity"/>
    <property type="evidence" value="ECO:0007669"/>
    <property type="project" value="UniProtKB-UniRule"/>
</dbReference>
<dbReference type="Proteomes" id="UP000252731">
    <property type="component" value="Unassembled WGS sequence"/>
</dbReference>
<dbReference type="RefSeq" id="WP_113883899.1">
    <property type="nucleotide sequence ID" value="NZ_QNSF01000009.1"/>
</dbReference>
<feature type="active site" description="Phosphoserine intermediate" evidence="6">
    <location>
        <position position="108"/>
    </location>
</feature>
<sequence length="197" mass="22549">MDQEKNLFAPIFKVTKEKRRVLHGHNSMIIWFTGLSGSGKTTLANELEEILNSKGISTYILDGDNIRQGLNSDLGFSQVDRKENIRRIGEVAKLFVESGIVVLVTFISPFASERKLVRDMVDKDEFIEVYVNCSLEECEKRDPKGLYQRAKKGEIKEFTGISSPYEVPENPEIILETSKNSIKECTESLYEYLKRFL</sequence>
<dbReference type="GO" id="GO:0019379">
    <property type="term" value="P:sulfate assimilation, phosphoadenylyl sulfate reduction by phosphoadenylyl-sulfate reductase (thioredoxin)"/>
    <property type="evidence" value="ECO:0007669"/>
    <property type="project" value="TreeGrafter"/>
</dbReference>
<evidence type="ECO:0000256" key="1">
    <source>
        <dbReference type="ARBA" id="ARBA00001823"/>
    </source>
</evidence>
<comment type="similarity">
    <text evidence="6 7">Belongs to the APS kinase family.</text>
</comment>
<dbReference type="GO" id="GO:0010134">
    <property type="term" value="P:sulfate assimilation via adenylyl sulfate reduction"/>
    <property type="evidence" value="ECO:0007669"/>
    <property type="project" value="TreeGrafter"/>
</dbReference>
<evidence type="ECO:0000256" key="6">
    <source>
        <dbReference type="HAMAP-Rule" id="MF_00065"/>
    </source>
</evidence>
<keyword evidence="5 6" id="KW-0067">ATP-binding</keyword>
<dbReference type="InterPro" id="IPR050512">
    <property type="entry name" value="Sulf_AdTrans/APS_kinase"/>
</dbReference>
<proteinExistence type="inferred from homology"/>
<dbReference type="UniPathway" id="UPA00140">
    <property type="reaction ID" value="UER00205"/>
</dbReference>
<comment type="catalytic activity">
    <reaction evidence="1 6 7">
        <text>adenosine 5'-phosphosulfate + ATP = 3'-phosphoadenylyl sulfate + ADP + H(+)</text>
        <dbReference type="Rhea" id="RHEA:24152"/>
        <dbReference type="ChEBI" id="CHEBI:15378"/>
        <dbReference type="ChEBI" id="CHEBI:30616"/>
        <dbReference type="ChEBI" id="CHEBI:58243"/>
        <dbReference type="ChEBI" id="CHEBI:58339"/>
        <dbReference type="ChEBI" id="CHEBI:456216"/>
        <dbReference type="EC" id="2.7.1.25"/>
    </reaction>
</comment>
<dbReference type="InterPro" id="IPR027417">
    <property type="entry name" value="P-loop_NTPase"/>
</dbReference>
<dbReference type="GO" id="GO:0005524">
    <property type="term" value="F:ATP binding"/>
    <property type="evidence" value="ECO:0007669"/>
    <property type="project" value="UniProtKB-UniRule"/>
</dbReference>
<evidence type="ECO:0000256" key="3">
    <source>
        <dbReference type="ARBA" id="ARBA00022741"/>
    </source>
</evidence>
<dbReference type="SUPFAM" id="SSF52540">
    <property type="entry name" value="P-loop containing nucleoside triphosphate hydrolases"/>
    <property type="match status" value="1"/>
</dbReference>
<dbReference type="AlphaFoldDB" id="A0A366JRV1"/>
<evidence type="ECO:0000256" key="2">
    <source>
        <dbReference type="ARBA" id="ARBA00022679"/>
    </source>
</evidence>
<keyword evidence="4 6" id="KW-0418">Kinase</keyword>
<dbReference type="EMBL" id="QNSF01000009">
    <property type="protein sequence ID" value="RBP90536.1"/>
    <property type="molecule type" value="Genomic_DNA"/>
</dbReference>
<evidence type="ECO:0000256" key="7">
    <source>
        <dbReference type="RuleBase" id="RU004347"/>
    </source>
</evidence>
<dbReference type="GO" id="GO:0005737">
    <property type="term" value="C:cytoplasm"/>
    <property type="evidence" value="ECO:0007669"/>
    <property type="project" value="TreeGrafter"/>
</dbReference>
<gene>
    <name evidence="6" type="primary">cysC</name>
    <name evidence="9" type="ORF">DFO70_10941</name>
</gene>
<evidence type="ECO:0000313" key="9">
    <source>
        <dbReference type="EMBL" id="RBP90536.1"/>
    </source>
</evidence>
<evidence type="ECO:0000256" key="5">
    <source>
        <dbReference type="ARBA" id="ARBA00022840"/>
    </source>
</evidence>
<reference evidence="9 10" key="1">
    <citation type="submission" date="2018-06" db="EMBL/GenBank/DDBJ databases">
        <title>Freshwater and sediment microbial communities from various areas in North America, analyzing microbe dynamics in response to fracking.</title>
        <authorList>
            <person name="Lamendella R."/>
        </authorList>
    </citation>
    <scope>NUCLEOTIDE SEQUENCE [LARGE SCALE GENOMIC DNA]</scope>
    <source>
        <strain evidence="9 10">14_TX</strain>
    </source>
</reference>
<dbReference type="GO" id="GO:0004781">
    <property type="term" value="F:sulfate adenylyltransferase (ATP) activity"/>
    <property type="evidence" value="ECO:0007669"/>
    <property type="project" value="TreeGrafter"/>
</dbReference>
<dbReference type="Pfam" id="PF01583">
    <property type="entry name" value="APS_kinase"/>
    <property type="match status" value="1"/>
</dbReference>
<evidence type="ECO:0000256" key="4">
    <source>
        <dbReference type="ARBA" id="ARBA00022777"/>
    </source>
</evidence>
<comment type="pathway">
    <text evidence="6 7">Sulfur metabolism; hydrogen sulfide biosynthesis; sulfite from sulfate: step 2/3.</text>
</comment>
<dbReference type="InterPro" id="IPR002891">
    <property type="entry name" value="APS"/>
</dbReference>
<keyword evidence="3 6" id="KW-0547">Nucleotide-binding</keyword>
<keyword evidence="6" id="KW-0597">Phosphoprotein</keyword>
<dbReference type="CDD" id="cd02027">
    <property type="entry name" value="APSK"/>
    <property type="match status" value="1"/>
</dbReference>
<name>A0A366JRV1_CYTFI</name>
<dbReference type="HAMAP" id="MF_00065">
    <property type="entry name" value="Adenylyl_sulf_kinase"/>
    <property type="match status" value="1"/>
</dbReference>
<dbReference type="OrthoDB" id="9804504at2"/>
<dbReference type="GO" id="GO:0070814">
    <property type="term" value="P:hydrogen sulfide biosynthetic process"/>
    <property type="evidence" value="ECO:0007669"/>
    <property type="project" value="UniProtKB-UniRule"/>
</dbReference>
<dbReference type="InterPro" id="IPR059117">
    <property type="entry name" value="APS_kinase_dom"/>
</dbReference>